<dbReference type="InterPro" id="IPR009014">
    <property type="entry name" value="Transketo_C/PFOR_II"/>
</dbReference>
<dbReference type="InterPro" id="IPR033412">
    <property type="entry name" value="PFOR_II"/>
</dbReference>
<dbReference type="Gene3D" id="3.40.50.920">
    <property type="match status" value="1"/>
</dbReference>
<evidence type="ECO:0000259" key="2">
    <source>
        <dbReference type="Pfam" id="PF01855"/>
    </source>
</evidence>
<dbReference type="GO" id="GO:0016491">
    <property type="term" value="F:oxidoreductase activity"/>
    <property type="evidence" value="ECO:0007669"/>
    <property type="project" value="UniProtKB-KW"/>
</dbReference>
<accession>D5EF10</accession>
<dbReference type="InterPro" id="IPR002880">
    <property type="entry name" value="Pyrv_Fd/Flavodoxin_OxRdtase_N"/>
</dbReference>
<keyword evidence="5" id="KW-1185">Reference proteome</keyword>
<dbReference type="PANTHER" id="PTHR43088">
    <property type="entry name" value="SUBUNIT OF PYRUVATE:FLAVODOXIN OXIDOREDUCTASE-RELATED"/>
    <property type="match status" value="1"/>
</dbReference>
<name>D5EF10_AMICL</name>
<organism evidence="4 5">
    <name type="scientific">Aminobacterium colombiense (strain DSM 12261 / ALA-1)</name>
    <dbReference type="NCBI Taxonomy" id="572547"/>
    <lineage>
        <taxon>Bacteria</taxon>
        <taxon>Thermotogati</taxon>
        <taxon>Synergistota</taxon>
        <taxon>Synergistia</taxon>
        <taxon>Synergistales</taxon>
        <taxon>Aminobacteriaceae</taxon>
        <taxon>Aminobacterium</taxon>
    </lineage>
</organism>
<dbReference type="HOGENOM" id="CLU_017038_0_0_0"/>
<protein>
    <submittedName>
        <fullName evidence="4">Pyruvate flavodoxin/ferredoxin oxidoreductase domain protein</fullName>
    </submittedName>
</protein>
<dbReference type="PANTHER" id="PTHR43088:SF1">
    <property type="entry name" value="SUBUNIT OF PYRUVATE:FLAVODOXIN OXIDOREDUCTASE"/>
    <property type="match status" value="1"/>
</dbReference>
<evidence type="ECO:0000313" key="5">
    <source>
        <dbReference type="Proteomes" id="UP000002366"/>
    </source>
</evidence>
<dbReference type="Proteomes" id="UP000002366">
    <property type="component" value="Chromosome"/>
</dbReference>
<dbReference type="eggNOG" id="COG0674">
    <property type="taxonomic scope" value="Bacteria"/>
</dbReference>
<dbReference type="Pfam" id="PF01855">
    <property type="entry name" value="POR_N"/>
    <property type="match status" value="1"/>
</dbReference>
<evidence type="ECO:0000256" key="1">
    <source>
        <dbReference type="ARBA" id="ARBA00023002"/>
    </source>
</evidence>
<sequence>MGRVLMKGTEAIAEAAIQAGCKFFFGYPITPQNEIPEYMSAHLPEIGGTFVQAESEVAASYMIMGGGATGHKVMTTSSSPGISLMSEGITYMAGAEIPVVIVNVMRGGPGLGGILPSQADYLQATKGGGNGDYNLIVMAPSTLQEAVDITQESFELALRYRNPVLILADGFMGQMMEAVEIKPYVDKDVPDISEWALGYMGERGGKRSSLKSLYLSPEALENHNKDLQKKYALIKERESRCESYMTEDAELVIAAYGTTARISRSVINNLREQGHKVGLIRPITLWPYPYADFAKLPKTVKNILVAEMNCGQMVDDVKVATGCKIPVSFYGRSGGMSPSVKEIEQQCRNLLGLE</sequence>
<dbReference type="SUPFAM" id="SSF52518">
    <property type="entry name" value="Thiamin diphosphate-binding fold (THDP-binding)"/>
    <property type="match status" value="1"/>
</dbReference>
<gene>
    <name evidence="4" type="ordered locus">Amico_1018</name>
</gene>
<dbReference type="EMBL" id="CP001997">
    <property type="protein sequence ID" value="ADE57142.1"/>
    <property type="molecule type" value="Genomic_DNA"/>
</dbReference>
<dbReference type="AlphaFoldDB" id="D5EF10"/>
<dbReference type="STRING" id="572547.Amico_1018"/>
<dbReference type="Gene3D" id="3.40.50.970">
    <property type="match status" value="1"/>
</dbReference>
<dbReference type="InterPro" id="IPR029061">
    <property type="entry name" value="THDP-binding"/>
</dbReference>
<evidence type="ECO:0000313" key="4">
    <source>
        <dbReference type="EMBL" id="ADE57142.1"/>
    </source>
</evidence>
<keyword evidence="4" id="KW-0670">Pyruvate</keyword>
<dbReference type="KEGG" id="aco:Amico_1018"/>
<reference evidence="4 5" key="1">
    <citation type="journal article" date="2010" name="Stand. Genomic Sci.">
        <title>Complete genome sequence of Aminobacterium colombiense type strain (ALA-1).</title>
        <authorList>
            <person name="Chertkov O."/>
            <person name="Sikorski J."/>
            <person name="Brambilla E."/>
            <person name="Lapidus A."/>
            <person name="Copeland A."/>
            <person name="Glavina Del Rio T."/>
            <person name="Nolan M."/>
            <person name="Lucas S."/>
            <person name="Tice H."/>
            <person name="Cheng J.F."/>
            <person name="Han C."/>
            <person name="Detter J.C."/>
            <person name="Bruce D."/>
            <person name="Tapia R."/>
            <person name="Goodwin L."/>
            <person name="Pitluck S."/>
            <person name="Liolios K."/>
            <person name="Ivanova N."/>
            <person name="Mavromatis K."/>
            <person name="Ovchinnikova G."/>
            <person name="Pati A."/>
            <person name="Chen A."/>
            <person name="Palaniappan K."/>
            <person name="Land M."/>
            <person name="Hauser L."/>
            <person name="Chang Y.J."/>
            <person name="Jeffries C.D."/>
            <person name="Spring S."/>
            <person name="Rohde M."/>
            <person name="Goker M."/>
            <person name="Bristow J."/>
            <person name="Eisen J.A."/>
            <person name="Markowitz V."/>
            <person name="Hugenholtz P."/>
            <person name="Kyrpides N.C."/>
            <person name="Klenk H.P."/>
        </authorList>
    </citation>
    <scope>NUCLEOTIDE SEQUENCE [LARGE SCALE GENOMIC DNA]</scope>
    <source>
        <strain evidence="5">DSM 12261 / ALA-1</strain>
    </source>
</reference>
<dbReference type="RefSeq" id="WP_013048405.1">
    <property type="nucleotide sequence ID" value="NC_014011.1"/>
</dbReference>
<dbReference type="NCBIfam" id="NF005507">
    <property type="entry name" value="PRK07119.1"/>
    <property type="match status" value="1"/>
</dbReference>
<proteinExistence type="predicted"/>
<dbReference type="CDD" id="cd07034">
    <property type="entry name" value="TPP_PYR_PFOR_IOR-alpha_like"/>
    <property type="match status" value="1"/>
</dbReference>
<dbReference type="OrthoDB" id="9794954at2"/>
<feature type="domain" description="Pyruvate flavodoxin/ferredoxin oxidoreductase pyrimidine binding" evidence="2">
    <location>
        <begin position="14"/>
        <end position="185"/>
    </location>
</feature>
<keyword evidence="1" id="KW-0560">Oxidoreductase</keyword>
<dbReference type="InterPro" id="IPR052368">
    <property type="entry name" value="2-oxoacid_oxidoreductase"/>
</dbReference>
<feature type="domain" description="Pyruvate:ferredoxin oxidoreductase core" evidence="3">
    <location>
        <begin position="249"/>
        <end position="343"/>
    </location>
</feature>
<dbReference type="SUPFAM" id="SSF52922">
    <property type="entry name" value="TK C-terminal domain-like"/>
    <property type="match status" value="1"/>
</dbReference>
<dbReference type="Pfam" id="PF17147">
    <property type="entry name" value="PFOR_II"/>
    <property type="match status" value="1"/>
</dbReference>
<evidence type="ECO:0000259" key="3">
    <source>
        <dbReference type="Pfam" id="PF17147"/>
    </source>
</evidence>